<reference evidence="3" key="1">
    <citation type="submission" date="2023-05" db="EMBL/GenBank/DDBJ databases">
        <title>Colonisation of extended spectrum b-lactamase- and carbapenemase-producing bacteria on hospital surfaces from low- and middle-income countries.</title>
        <authorList>
            <person name="Nieto-Rosado M."/>
            <person name="Sands K."/>
            <person name="Iregbu K."/>
            <person name="Zahra R."/>
            <person name="Mazarati J.B."/>
            <person name="Mehtar S."/>
            <person name="Barnards-Group B."/>
            <person name="Walsh T.R."/>
        </authorList>
    </citation>
    <scope>NUCLEOTIDE SEQUENCE</scope>
    <source>
        <strain evidence="3">PP-E493</strain>
    </source>
</reference>
<keyword evidence="1" id="KW-0175">Coiled coil</keyword>
<feature type="coiled-coil region" evidence="1">
    <location>
        <begin position="35"/>
        <end position="83"/>
    </location>
</feature>
<protein>
    <submittedName>
        <fullName evidence="3">Uncharacterized protein</fullName>
    </submittedName>
</protein>
<name>A0AAE4PYG2_9GAMM</name>
<evidence type="ECO:0000256" key="1">
    <source>
        <dbReference type="SAM" id="Coils"/>
    </source>
</evidence>
<accession>A0AAE4PYG2</accession>
<dbReference type="AlphaFoldDB" id="A0AAE4PYG2"/>
<dbReference type="Proteomes" id="UP001187859">
    <property type="component" value="Unassembled WGS sequence"/>
</dbReference>
<keyword evidence="2" id="KW-1133">Transmembrane helix</keyword>
<sequence>MLSTISSKIIALLIVLLIVLIGVFTAFFVINKGQIALLNANLDKSELARSELQKNLSSVTSSLESAEKDKQTLLGNLALLAKALSDRERSRNEIKREFEQSTKELTQVFERSSDEKTLTWGATGIPDAVNSVLEQSARCANRYRNQDSVCFSAQGTDQSVHRSAVFQQEKPRSF</sequence>
<feature type="transmembrane region" description="Helical" evidence="2">
    <location>
        <begin position="9"/>
        <end position="30"/>
    </location>
</feature>
<organism evidence="3 4">
    <name type="scientific">Shewanella xiamenensis</name>
    <dbReference type="NCBI Taxonomy" id="332186"/>
    <lineage>
        <taxon>Bacteria</taxon>
        <taxon>Pseudomonadati</taxon>
        <taxon>Pseudomonadota</taxon>
        <taxon>Gammaproteobacteria</taxon>
        <taxon>Alteromonadales</taxon>
        <taxon>Shewanellaceae</taxon>
        <taxon>Shewanella</taxon>
    </lineage>
</organism>
<proteinExistence type="predicted"/>
<keyword evidence="2" id="KW-0472">Membrane</keyword>
<evidence type="ECO:0000313" key="3">
    <source>
        <dbReference type="EMBL" id="MDV5390750.1"/>
    </source>
</evidence>
<comment type="caution">
    <text evidence="3">The sequence shown here is derived from an EMBL/GenBank/DDBJ whole genome shotgun (WGS) entry which is preliminary data.</text>
</comment>
<dbReference type="RefSeq" id="WP_218678771.1">
    <property type="nucleotide sequence ID" value="NZ_JASGOQ010000001.1"/>
</dbReference>
<dbReference type="EMBL" id="JASGOQ010000001">
    <property type="protein sequence ID" value="MDV5390750.1"/>
    <property type="molecule type" value="Genomic_DNA"/>
</dbReference>
<evidence type="ECO:0000256" key="2">
    <source>
        <dbReference type="SAM" id="Phobius"/>
    </source>
</evidence>
<gene>
    <name evidence="3" type="ORF">QM089_10890</name>
</gene>
<keyword evidence="2" id="KW-0812">Transmembrane</keyword>
<evidence type="ECO:0000313" key="4">
    <source>
        <dbReference type="Proteomes" id="UP001187859"/>
    </source>
</evidence>